<proteinExistence type="predicted"/>
<evidence type="ECO:0008006" key="3">
    <source>
        <dbReference type="Google" id="ProtNLM"/>
    </source>
</evidence>
<keyword evidence="2" id="KW-1185">Reference proteome</keyword>
<sequence>MKKKIKLCQKMRFSTIHSIEYLCNNISQPPLVYIPTKRGVESIMDFLNTRKDRNAIFQLNVSGNPINFQMCNFRKIAIVHYQEWDKEFVIGSIHNYLLDFFGSSVQYHWRVDYLEHYFIPKLPNLSLCIDIYLARDFTNWQKLEAFLSSSPVFRWIGLEAALITQSFSPESKFYQAESILIIQLEHTFPFPPILCNFKGRQAIIKCDEWETSEDLIELVNRWKSGEALQKLEYLKLQLNRNEVIHQINLKEIGAKYIDATKKPPTHALPKVYDWHDFPAEPNTDPITSRTYVVRQSDNRVASILIRRKTVYFGVWNKTEEEFLKLMD</sequence>
<dbReference type="Proteomes" id="UP000230233">
    <property type="component" value="Chromosome IV"/>
</dbReference>
<dbReference type="EMBL" id="PDUG01000004">
    <property type="protein sequence ID" value="PIC35524.1"/>
    <property type="molecule type" value="Genomic_DNA"/>
</dbReference>
<gene>
    <name evidence="1" type="primary">Cnig_chr_IV.g14855</name>
    <name evidence="1" type="ORF">B9Z55_014855</name>
</gene>
<dbReference type="AlphaFoldDB" id="A0A2G5U7K5"/>
<organism evidence="1 2">
    <name type="scientific">Caenorhabditis nigoni</name>
    <dbReference type="NCBI Taxonomy" id="1611254"/>
    <lineage>
        <taxon>Eukaryota</taxon>
        <taxon>Metazoa</taxon>
        <taxon>Ecdysozoa</taxon>
        <taxon>Nematoda</taxon>
        <taxon>Chromadorea</taxon>
        <taxon>Rhabditida</taxon>
        <taxon>Rhabditina</taxon>
        <taxon>Rhabditomorpha</taxon>
        <taxon>Rhabditoidea</taxon>
        <taxon>Rhabditidae</taxon>
        <taxon>Peloderinae</taxon>
        <taxon>Caenorhabditis</taxon>
    </lineage>
</organism>
<protein>
    <recommendedName>
        <fullName evidence="3">F-box associated domain-containing protein</fullName>
    </recommendedName>
</protein>
<reference evidence="2" key="1">
    <citation type="submission" date="2017-10" db="EMBL/GenBank/DDBJ databases">
        <title>Rapid genome shrinkage in a self-fertile nematode reveals novel sperm competition proteins.</title>
        <authorList>
            <person name="Yin D."/>
            <person name="Schwarz E.M."/>
            <person name="Thomas C.G."/>
            <person name="Felde R.L."/>
            <person name="Korf I.F."/>
            <person name="Cutter A.D."/>
            <person name="Schartner C.M."/>
            <person name="Ralston E.J."/>
            <person name="Meyer B.J."/>
            <person name="Haag E.S."/>
        </authorList>
    </citation>
    <scope>NUCLEOTIDE SEQUENCE [LARGE SCALE GENOMIC DNA]</scope>
    <source>
        <strain evidence="2">JU1422</strain>
    </source>
</reference>
<evidence type="ECO:0000313" key="2">
    <source>
        <dbReference type="Proteomes" id="UP000230233"/>
    </source>
</evidence>
<dbReference type="PANTHER" id="PTHR21503">
    <property type="entry name" value="F-BOX-CONTAINING HYPOTHETICAL PROTEIN C.ELEGANS"/>
    <property type="match status" value="1"/>
</dbReference>
<accession>A0A2G5U7K5</accession>
<dbReference type="PANTHER" id="PTHR21503:SF8">
    <property type="entry name" value="F-BOX ASSOCIATED DOMAIN-CONTAINING PROTEIN-RELATED"/>
    <property type="match status" value="1"/>
</dbReference>
<evidence type="ECO:0000313" key="1">
    <source>
        <dbReference type="EMBL" id="PIC35524.1"/>
    </source>
</evidence>
<name>A0A2G5U7K5_9PELO</name>
<comment type="caution">
    <text evidence="1">The sequence shown here is derived from an EMBL/GenBank/DDBJ whole genome shotgun (WGS) entry which is preliminary data.</text>
</comment>